<dbReference type="AlphaFoldDB" id="A0A1E5JWT5"/>
<proteinExistence type="predicted"/>
<sequence length="55" mass="6867">MFYRLLLNYFRLKLLQFILTKLIIRLKSKNLIKSNNFISFLELFLSHYMNKKIRK</sequence>
<gene>
    <name evidence="1" type="ORF">lpari_00023</name>
</gene>
<organism evidence="1 2">
    <name type="scientific">Legionella parisiensis</name>
    <dbReference type="NCBI Taxonomy" id="45071"/>
    <lineage>
        <taxon>Bacteria</taxon>
        <taxon>Pseudomonadati</taxon>
        <taxon>Pseudomonadota</taxon>
        <taxon>Gammaproteobacteria</taxon>
        <taxon>Legionellales</taxon>
        <taxon>Legionellaceae</taxon>
        <taxon>Legionella</taxon>
    </lineage>
</organism>
<dbReference type="PATRIC" id="fig|45071.6.peg.495"/>
<accession>A0A1E5JWT5</accession>
<evidence type="ECO:0000313" key="2">
    <source>
        <dbReference type="Proteomes" id="UP000095229"/>
    </source>
</evidence>
<dbReference type="EMBL" id="LSOG01000001">
    <property type="protein sequence ID" value="OEH48971.1"/>
    <property type="molecule type" value="Genomic_DNA"/>
</dbReference>
<reference evidence="1 2" key="1">
    <citation type="submission" date="2016-02" db="EMBL/GenBank/DDBJ databases">
        <title>Secondary metabolites in Legionella.</title>
        <authorList>
            <person name="Tobias N.J."/>
            <person name="Bode H.B."/>
        </authorList>
    </citation>
    <scope>NUCLEOTIDE SEQUENCE [LARGE SCALE GENOMIC DNA]</scope>
    <source>
        <strain evidence="1 2">DSM 19216</strain>
    </source>
</reference>
<name>A0A1E5JWT5_9GAMM</name>
<protein>
    <submittedName>
        <fullName evidence="1">Uncharacterized protein</fullName>
    </submittedName>
</protein>
<evidence type="ECO:0000313" key="1">
    <source>
        <dbReference type="EMBL" id="OEH48971.1"/>
    </source>
</evidence>
<dbReference type="Proteomes" id="UP000095229">
    <property type="component" value="Unassembled WGS sequence"/>
</dbReference>
<comment type="caution">
    <text evidence="1">The sequence shown here is derived from an EMBL/GenBank/DDBJ whole genome shotgun (WGS) entry which is preliminary data.</text>
</comment>
<keyword evidence="2" id="KW-1185">Reference proteome</keyword>